<dbReference type="RefSeq" id="WP_106529280.1">
    <property type="nucleotide sequence ID" value="NZ_PYAW01000003.1"/>
</dbReference>
<evidence type="ECO:0000313" key="2">
    <source>
        <dbReference type="EMBL" id="PSL46502.1"/>
    </source>
</evidence>
<sequence length="110" mass="11771">MNQGIKTVLYPVKDMTQSKALFAKLLGVEPYADSPYYIGFKVDNQDIGLVPDSPEGGLAAFFHVADIKNSLQTLLDSGAEITRDITDVGEGRLVASAKDTSGNIIGLIQI</sequence>
<dbReference type="Pfam" id="PF00903">
    <property type="entry name" value="Glyoxalase"/>
    <property type="match status" value="1"/>
</dbReference>
<dbReference type="EMBL" id="PYAW01000003">
    <property type="protein sequence ID" value="PSL46502.1"/>
    <property type="molecule type" value="Genomic_DNA"/>
</dbReference>
<protein>
    <submittedName>
        <fullName evidence="2">Putative enzyme related to lactoylglutathione lyase</fullName>
    </submittedName>
</protein>
<dbReference type="OrthoDB" id="4548523at2"/>
<proteinExistence type="predicted"/>
<dbReference type="Gene3D" id="3.10.180.10">
    <property type="entry name" value="2,3-Dihydroxybiphenyl 1,2-Dioxygenase, domain 1"/>
    <property type="match status" value="1"/>
</dbReference>
<dbReference type="InterPro" id="IPR029068">
    <property type="entry name" value="Glyas_Bleomycin-R_OHBP_Dase"/>
</dbReference>
<gene>
    <name evidence="2" type="ORF">CLV51_103482</name>
</gene>
<accession>A0A2P8HJV4</accession>
<dbReference type="SUPFAM" id="SSF54593">
    <property type="entry name" value="Glyoxalase/Bleomycin resistance protein/Dihydroxybiphenyl dioxygenase"/>
    <property type="match status" value="1"/>
</dbReference>
<keyword evidence="3" id="KW-1185">Reference proteome</keyword>
<dbReference type="GO" id="GO:0016829">
    <property type="term" value="F:lyase activity"/>
    <property type="evidence" value="ECO:0007669"/>
    <property type="project" value="UniProtKB-KW"/>
</dbReference>
<organism evidence="2 3">
    <name type="scientific">Chitinophaga niastensis</name>
    <dbReference type="NCBI Taxonomy" id="536980"/>
    <lineage>
        <taxon>Bacteria</taxon>
        <taxon>Pseudomonadati</taxon>
        <taxon>Bacteroidota</taxon>
        <taxon>Chitinophagia</taxon>
        <taxon>Chitinophagales</taxon>
        <taxon>Chitinophagaceae</taxon>
        <taxon>Chitinophaga</taxon>
    </lineage>
</organism>
<comment type="caution">
    <text evidence="2">The sequence shown here is derived from an EMBL/GenBank/DDBJ whole genome shotgun (WGS) entry which is preliminary data.</text>
</comment>
<dbReference type="Proteomes" id="UP000240971">
    <property type="component" value="Unassembled WGS sequence"/>
</dbReference>
<evidence type="ECO:0000259" key="1">
    <source>
        <dbReference type="Pfam" id="PF00903"/>
    </source>
</evidence>
<name>A0A2P8HJV4_CHINA</name>
<keyword evidence="2" id="KW-0456">Lyase</keyword>
<feature type="domain" description="Glyoxalase/fosfomycin resistance/dioxygenase" evidence="1">
    <location>
        <begin position="5"/>
        <end position="105"/>
    </location>
</feature>
<evidence type="ECO:0000313" key="3">
    <source>
        <dbReference type="Proteomes" id="UP000240971"/>
    </source>
</evidence>
<reference evidence="2 3" key="1">
    <citation type="submission" date="2018-03" db="EMBL/GenBank/DDBJ databases">
        <title>Genomic Encyclopedia of Archaeal and Bacterial Type Strains, Phase II (KMG-II): from individual species to whole genera.</title>
        <authorList>
            <person name="Goeker M."/>
        </authorList>
    </citation>
    <scope>NUCLEOTIDE SEQUENCE [LARGE SCALE GENOMIC DNA]</scope>
    <source>
        <strain evidence="2 3">DSM 24859</strain>
    </source>
</reference>
<dbReference type="InterPro" id="IPR004360">
    <property type="entry name" value="Glyas_Fos-R_dOase_dom"/>
</dbReference>
<dbReference type="AlphaFoldDB" id="A0A2P8HJV4"/>